<evidence type="ECO:0000256" key="5">
    <source>
        <dbReference type="SAM" id="Phobius"/>
    </source>
</evidence>
<feature type="non-terminal residue" evidence="6">
    <location>
        <position position="53"/>
    </location>
</feature>
<dbReference type="GO" id="GO:0016020">
    <property type="term" value="C:membrane"/>
    <property type="evidence" value="ECO:0007669"/>
    <property type="project" value="UniProtKB-SubCell"/>
</dbReference>
<proteinExistence type="predicted"/>
<dbReference type="GO" id="GO:0009403">
    <property type="term" value="P:toxin biosynthetic process"/>
    <property type="evidence" value="ECO:0007669"/>
    <property type="project" value="InterPro"/>
</dbReference>
<keyword evidence="4 5" id="KW-0472">Membrane</keyword>
<keyword evidence="2 5" id="KW-0812">Transmembrane</keyword>
<evidence type="ECO:0000313" key="6">
    <source>
        <dbReference type="EMBL" id="MCG7949240.1"/>
    </source>
</evidence>
<protein>
    <submittedName>
        <fullName evidence="6">CvpA family protein</fullName>
    </submittedName>
</protein>
<name>A0A9E4N879_9GAMM</name>
<reference evidence="6" key="1">
    <citation type="journal article" date="2021" name="Proc. Natl. Acad. Sci. U.S.A.">
        <title>Global biogeography of chemosynthetic symbionts reveals both localized and globally distributed symbiont groups. .</title>
        <authorList>
            <person name="Osvatic J.T."/>
            <person name="Wilkins L.G.E."/>
            <person name="Leibrecht L."/>
            <person name="Leray M."/>
            <person name="Zauner S."/>
            <person name="Polzin J."/>
            <person name="Camacho Y."/>
            <person name="Gros O."/>
            <person name="van Gils J.A."/>
            <person name="Eisen J.A."/>
            <person name="Petersen J.M."/>
            <person name="Yuen B."/>
        </authorList>
    </citation>
    <scope>NUCLEOTIDE SEQUENCE</scope>
    <source>
        <strain evidence="6">MAGclacostrist064TRANS</strain>
    </source>
</reference>
<evidence type="ECO:0000313" key="7">
    <source>
        <dbReference type="Proteomes" id="UP000886667"/>
    </source>
</evidence>
<dbReference type="Proteomes" id="UP000886667">
    <property type="component" value="Unassembled WGS sequence"/>
</dbReference>
<comment type="subcellular location">
    <subcellularLocation>
        <location evidence="1">Membrane</location>
        <topology evidence="1">Multi-pass membrane protein</topology>
    </subcellularLocation>
</comment>
<feature type="transmembrane region" description="Helical" evidence="5">
    <location>
        <begin position="21"/>
        <end position="40"/>
    </location>
</feature>
<dbReference type="Pfam" id="PF02674">
    <property type="entry name" value="Colicin_V"/>
    <property type="match status" value="1"/>
</dbReference>
<keyword evidence="3 5" id="KW-1133">Transmembrane helix</keyword>
<evidence type="ECO:0000256" key="3">
    <source>
        <dbReference type="ARBA" id="ARBA00022989"/>
    </source>
</evidence>
<dbReference type="InterPro" id="IPR003825">
    <property type="entry name" value="Colicin-V_CvpA"/>
</dbReference>
<organism evidence="6 7">
    <name type="scientific">Candidatus Thiodiazotropha taylori</name>
    <dbReference type="NCBI Taxonomy" id="2792791"/>
    <lineage>
        <taxon>Bacteria</taxon>
        <taxon>Pseudomonadati</taxon>
        <taxon>Pseudomonadota</taxon>
        <taxon>Gammaproteobacteria</taxon>
        <taxon>Chromatiales</taxon>
        <taxon>Sedimenticolaceae</taxon>
        <taxon>Candidatus Thiodiazotropha</taxon>
    </lineage>
</organism>
<evidence type="ECO:0000256" key="2">
    <source>
        <dbReference type="ARBA" id="ARBA00022692"/>
    </source>
</evidence>
<evidence type="ECO:0000256" key="1">
    <source>
        <dbReference type="ARBA" id="ARBA00004141"/>
    </source>
</evidence>
<gene>
    <name evidence="6" type="ORF">JAZ07_23130</name>
</gene>
<dbReference type="AlphaFoldDB" id="A0A9E4N879"/>
<accession>A0A9E4N879</accession>
<sequence>MTSQGHLSIARRGSGMLGIDILIIAIIALSAIISLIRGFVQEALSLATWIAAF</sequence>
<dbReference type="EMBL" id="JAEPCM010000865">
    <property type="protein sequence ID" value="MCG7949240.1"/>
    <property type="molecule type" value="Genomic_DNA"/>
</dbReference>
<comment type="caution">
    <text evidence="6">The sequence shown here is derived from an EMBL/GenBank/DDBJ whole genome shotgun (WGS) entry which is preliminary data.</text>
</comment>
<evidence type="ECO:0000256" key="4">
    <source>
        <dbReference type="ARBA" id="ARBA00023136"/>
    </source>
</evidence>